<dbReference type="Proteomes" id="UP000503640">
    <property type="component" value="Unassembled WGS sequence"/>
</dbReference>
<feature type="domain" description="Peptidase M28" evidence="1">
    <location>
        <begin position="105"/>
        <end position="318"/>
    </location>
</feature>
<dbReference type="RefSeq" id="WP_176066529.1">
    <property type="nucleotide sequence ID" value="NZ_BJTG01000007.1"/>
</dbReference>
<keyword evidence="2" id="KW-0645">Protease</keyword>
<dbReference type="GO" id="GO:0008235">
    <property type="term" value="F:metalloexopeptidase activity"/>
    <property type="evidence" value="ECO:0007669"/>
    <property type="project" value="InterPro"/>
</dbReference>
<reference evidence="3" key="1">
    <citation type="journal article" date="2020" name="Appl. Environ. Microbiol.">
        <title>Diazotrophic Anaeromyxobacter Isolates from Soils.</title>
        <authorList>
            <person name="Masuda Y."/>
            <person name="Yamanaka H."/>
            <person name="Xu Z.X."/>
            <person name="Shiratori Y."/>
            <person name="Aono T."/>
            <person name="Amachi S."/>
            <person name="Senoo K."/>
            <person name="Itoh H."/>
        </authorList>
    </citation>
    <scope>NUCLEOTIDE SEQUENCE [LARGE SCALE GENOMIC DNA]</scope>
    <source>
        <strain evidence="3">R267</strain>
    </source>
</reference>
<dbReference type="Gene3D" id="3.40.630.10">
    <property type="entry name" value="Zn peptidases"/>
    <property type="match status" value="1"/>
</dbReference>
<dbReference type="EMBL" id="BJTG01000007">
    <property type="protein sequence ID" value="GEJ58196.1"/>
    <property type="molecule type" value="Genomic_DNA"/>
</dbReference>
<sequence>MTPIAPLALAAALSATSVDPHVTQLAAAVDPARMQATVAKLVSFGTRHTLSEAQSPVRGIGAARRWLAGEFAALARQPGARLQPFEDRFTQPPAPRIPRAVEIWNVGAVLPGTDPARAKEAIVLTGHYDSRGSDVANAEVDAPGADDDGSGTALMLELARVLSREQPAIAVYFVAVAGEEQGLNGSTHLAQRLKQEGVRVVAMTAVDMIGSSAGQDGVHDDVSARLFSEGVPAAETEPQRKLREALGGENDGAAREWARYVKRVGERYVENLDLWLMLRRDRIARGSDHLAFSKEGFPAIRLVEAHEHWDRQHQDLRAVGGRAYGDVLAHVDFAYAARLGRALLAAVAELAAAPAPPAEVRLGGAVSPDTHLRLALPADPRAAALVLYRRRADGVTWQRATRYPRQAELVLPDVVPDNFVFAVATVDAEGRESLPVYPGKLE</sequence>
<dbReference type="InterPro" id="IPR045175">
    <property type="entry name" value="M28_fam"/>
</dbReference>
<dbReference type="Pfam" id="PF04389">
    <property type="entry name" value="Peptidase_M28"/>
    <property type="match status" value="1"/>
</dbReference>
<dbReference type="PANTHER" id="PTHR12147">
    <property type="entry name" value="METALLOPEPTIDASE M28 FAMILY MEMBER"/>
    <property type="match status" value="1"/>
</dbReference>
<evidence type="ECO:0000259" key="1">
    <source>
        <dbReference type="Pfam" id="PF04389"/>
    </source>
</evidence>
<evidence type="ECO:0000313" key="2">
    <source>
        <dbReference type="EMBL" id="GEJ58196.1"/>
    </source>
</evidence>
<dbReference type="AlphaFoldDB" id="A0A7I9VP53"/>
<accession>A0A7I9VP53</accession>
<protein>
    <submittedName>
        <fullName evidence="2">Aminopeptidase</fullName>
    </submittedName>
</protein>
<dbReference type="PANTHER" id="PTHR12147:SF26">
    <property type="entry name" value="PEPTIDASE M28 DOMAIN-CONTAINING PROTEIN"/>
    <property type="match status" value="1"/>
</dbReference>
<comment type="caution">
    <text evidence="2">The sequence shown here is derived from an EMBL/GenBank/DDBJ whole genome shotgun (WGS) entry which is preliminary data.</text>
</comment>
<dbReference type="InterPro" id="IPR007484">
    <property type="entry name" value="Peptidase_M28"/>
</dbReference>
<dbReference type="GO" id="GO:0004177">
    <property type="term" value="F:aminopeptidase activity"/>
    <property type="evidence" value="ECO:0007669"/>
    <property type="project" value="UniProtKB-KW"/>
</dbReference>
<evidence type="ECO:0000313" key="3">
    <source>
        <dbReference type="Proteomes" id="UP000503640"/>
    </source>
</evidence>
<proteinExistence type="predicted"/>
<keyword evidence="2" id="KW-0031">Aminopeptidase</keyword>
<dbReference type="SUPFAM" id="SSF53187">
    <property type="entry name" value="Zn-dependent exopeptidases"/>
    <property type="match status" value="1"/>
</dbReference>
<keyword evidence="3" id="KW-1185">Reference proteome</keyword>
<organism evidence="2 3">
    <name type="scientific">Anaeromyxobacter diazotrophicus</name>
    <dbReference type="NCBI Taxonomy" id="2590199"/>
    <lineage>
        <taxon>Bacteria</taxon>
        <taxon>Pseudomonadati</taxon>
        <taxon>Myxococcota</taxon>
        <taxon>Myxococcia</taxon>
        <taxon>Myxococcales</taxon>
        <taxon>Cystobacterineae</taxon>
        <taxon>Anaeromyxobacteraceae</taxon>
        <taxon>Anaeromyxobacter</taxon>
    </lineage>
</organism>
<keyword evidence="2" id="KW-0378">Hydrolase</keyword>
<dbReference type="GO" id="GO:0006508">
    <property type="term" value="P:proteolysis"/>
    <property type="evidence" value="ECO:0007669"/>
    <property type="project" value="InterPro"/>
</dbReference>
<gene>
    <name evidence="2" type="ORF">AMYX_29370</name>
</gene>
<name>A0A7I9VP53_9BACT</name>